<dbReference type="SMART" id="SM00388">
    <property type="entry name" value="HisKA"/>
    <property type="match status" value="1"/>
</dbReference>
<keyword evidence="9" id="KW-0067">ATP-binding</keyword>
<feature type="domain" description="Histidine kinase" evidence="13">
    <location>
        <begin position="216"/>
        <end position="420"/>
    </location>
</feature>
<evidence type="ECO:0000256" key="11">
    <source>
        <dbReference type="ARBA" id="ARBA00023136"/>
    </source>
</evidence>
<dbReference type="SUPFAM" id="SSF47384">
    <property type="entry name" value="Homodimeric domain of signal transducing histidine kinase"/>
    <property type="match status" value="1"/>
</dbReference>
<gene>
    <name evidence="15" type="ORF">B9T62_06410</name>
</gene>
<evidence type="ECO:0000256" key="5">
    <source>
        <dbReference type="ARBA" id="ARBA00022553"/>
    </source>
</evidence>
<dbReference type="Gene3D" id="6.10.340.10">
    <property type="match status" value="1"/>
</dbReference>
<dbReference type="OrthoDB" id="335833at2"/>
<evidence type="ECO:0000256" key="4">
    <source>
        <dbReference type="ARBA" id="ARBA00022475"/>
    </source>
</evidence>
<keyword evidence="8 15" id="KW-0418">Kinase</keyword>
<dbReference type="Pfam" id="PF00512">
    <property type="entry name" value="HisKA"/>
    <property type="match status" value="1"/>
</dbReference>
<evidence type="ECO:0000256" key="1">
    <source>
        <dbReference type="ARBA" id="ARBA00000085"/>
    </source>
</evidence>
<dbReference type="AlphaFoldDB" id="A0A2Z2KNZ3"/>
<dbReference type="GO" id="GO:0005524">
    <property type="term" value="F:ATP binding"/>
    <property type="evidence" value="ECO:0007669"/>
    <property type="project" value="UniProtKB-KW"/>
</dbReference>
<evidence type="ECO:0000256" key="8">
    <source>
        <dbReference type="ARBA" id="ARBA00022777"/>
    </source>
</evidence>
<comment type="catalytic activity">
    <reaction evidence="1">
        <text>ATP + protein L-histidine = ADP + protein N-phospho-L-histidine.</text>
        <dbReference type="EC" id="2.7.13.3"/>
    </reaction>
</comment>
<dbReference type="InterPro" id="IPR050980">
    <property type="entry name" value="2C_sensor_his_kinase"/>
</dbReference>
<dbReference type="InterPro" id="IPR005467">
    <property type="entry name" value="His_kinase_dom"/>
</dbReference>
<organism evidence="15 16">
    <name type="scientific">Paenibacillus donghaensis</name>
    <dbReference type="NCBI Taxonomy" id="414771"/>
    <lineage>
        <taxon>Bacteria</taxon>
        <taxon>Bacillati</taxon>
        <taxon>Bacillota</taxon>
        <taxon>Bacilli</taxon>
        <taxon>Bacillales</taxon>
        <taxon>Paenibacillaceae</taxon>
        <taxon>Paenibacillus</taxon>
    </lineage>
</organism>
<name>A0A2Z2KNZ3_9BACL</name>
<dbReference type="PANTHER" id="PTHR44936:SF10">
    <property type="entry name" value="SENSOR PROTEIN RSTB"/>
    <property type="match status" value="1"/>
</dbReference>
<keyword evidence="5" id="KW-0597">Phosphoprotein</keyword>
<dbReference type="InterPro" id="IPR003594">
    <property type="entry name" value="HATPase_dom"/>
</dbReference>
<feature type="domain" description="HAMP" evidence="14">
    <location>
        <begin position="149"/>
        <end position="201"/>
    </location>
</feature>
<dbReference type="EC" id="2.7.13.3" evidence="3"/>
<dbReference type="CDD" id="cd00082">
    <property type="entry name" value="HisKA"/>
    <property type="match status" value="1"/>
</dbReference>
<sequence>MLKRLLTVLIVTVLAAQLALWLVQSSLPVDVQTDRAAINEIVKLTAMNWGTLDDGVYKLSPYEFAVVDDHGRLLYQSAEGVSTTLNEAINRRDTMIDVTVDGITAGKVIINNDYESAADRFRKTLYYITAGAMLLLLLLGIGYLLYLNHSVFRPFGKLQQFARHIARGELDFPLEMDRNHLFGAFSESFDMMREELAAARHSEYLANKSKKELVASLSHDIKTPVSSIKAITELMLLHPRDDKTGRQLQTLYAKADQIDRLVTDMFHATLEELNELQVNVADHDSRLLAELIENANYYDKITAGSVPACLISTDPLRLQQVIDNVINNAYKYAGSRIRINCAIREEELEVEIMDYGPGVPTGELALLFNKFYRGSGAASHNGTGLGLYISRYLMRKMQGEIVCANREDGFTVKLLIPLAGTI</sequence>
<dbReference type="Pfam" id="PF02518">
    <property type="entry name" value="HATPase_c"/>
    <property type="match status" value="1"/>
</dbReference>
<protein>
    <recommendedName>
        <fullName evidence="3">histidine kinase</fullName>
        <ecNumber evidence="3">2.7.13.3</ecNumber>
    </recommendedName>
</protein>
<evidence type="ECO:0000256" key="6">
    <source>
        <dbReference type="ARBA" id="ARBA00022679"/>
    </source>
</evidence>
<dbReference type="CDD" id="cd00075">
    <property type="entry name" value="HATPase"/>
    <property type="match status" value="1"/>
</dbReference>
<dbReference type="InterPro" id="IPR036097">
    <property type="entry name" value="HisK_dim/P_sf"/>
</dbReference>
<keyword evidence="12" id="KW-0812">Transmembrane</keyword>
<dbReference type="InterPro" id="IPR004358">
    <property type="entry name" value="Sig_transdc_His_kin-like_C"/>
</dbReference>
<accession>A0A2Z2KNZ3</accession>
<dbReference type="PRINTS" id="PR00344">
    <property type="entry name" value="BCTRLSENSOR"/>
</dbReference>
<dbReference type="PROSITE" id="PS50109">
    <property type="entry name" value="HIS_KIN"/>
    <property type="match status" value="1"/>
</dbReference>
<dbReference type="InterPro" id="IPR003661">
    <property type="entry name" value="HisK_dim/P_dom"/>
</dbReference>
<evidence type="ECO:0000256" key="7">
    <source>
        <dbReference type="ARBA" id="ARBA00022741"/>
    </source>
</evidence>
<evidence type="ECO:0000313" key="16">
    <source>
        <dbReference type="Proteomes" id="UP000249890"/>
    </source>
</evidence>
<dbReference type="InterPro" id="IPR003660">
    <property type="entry name" value="HAMP_dom"/>
</dbReference>
<keyword evidence="12" id="KW-1133">Transmembrane helix</keyword>
<evidence type="ECO:0000313" key="15">
    <source>
        <dbReference type="EMBL" id="ASA20468.1"/>
    </source>
</evidence>
<proteinExistence type="predicted"/>
<feature type="transmembrane region" description="Helical" evidence="12">
    <location>
        <begin position="125"/>
        <end position="147"/>
    </location>
</feature>
<keyword evidence="10" id="KW-0902">Two-component regulatory system</keyword>
<dbReference type="KEGG" id="pdh:B9T62_06410"/>
<dbReference type="Gene3D" id="3.30.565.10">
    <property type="entry name" value="Histidine kinase-like ATPase, C-terminal domain"/>
    <property type="match status" value="1"/>
</dbReference>
<evidence type="ECO:0000256" key="3">
    <source>
        <dbReference type="ARBA" id="ARBA00012438"/>
    </source>
</evidence>
<dbReference type="PANTHER" id="PTHR44936">
    <property type="entry name" value="SENSOR PROTEIN CREC"/>
    <property type="match status" value="1"/>
</dbReference>
<dbReference type="Gene3D" id="1.10.287.130">
    <property type="match status" value="1"/>
</dbReference>
<evidence type="ECO:0000256" key="2">
    <source>
        <dbReference type="ARBA" id="ARBA00004651"/>
    </source>
</evidence>
<dbReference type="SUPFAM" id="SSF158472">
    <property type="entry name" value="HAMP domain-like"/>
    <property type="match status" value="1"/>
</dbReference>
<evidence type="ECO:0000259" key="14">
    <source>
        <dbReference type="PROSITE" id="PS50885"/>
    </source>
</evidence>
<dbReference type="RefSeq" id="WP_087914488.1">
    <property type="nucleotide sequence ID" value="NZ_CP021780.1"/>
</dbReference>
<evidence type="ECO:0000256" key="9">
    <source>
        <dbReference type="ARBA" id="ARBA00022840"/>
    </source>
</evidence>
<dbReference type="InterPro" id="IPR036890">
    <property type="entry name" value="HATPase_C_sf"/>
</dbReference>
<evidence type="ECO:0000256" key="10">
    <source>
        <dbReference type="ARBA" id="ARBA00023012"/>
    </source>
</evidence>
<keyword evidence="7" id="KW-0547">Nucleotide-binding</keyword>
<evidence type="ECO:0000256" key="12">
    <source>
        <dbReference type="SAM" id="Phobius"/>
    </source>
</evidence>
<keyword evidence="4" id="KW-1003">Cell membrane</keyword>
<keyword evidence="6" id="KW-0808">Transferase</keyword>
<dbReference type="GO" id="GO:0000155">
    <property type="term" value="F:phosphorelay sensor kinase activity"/>
    <property type="evidence" value="ECO:0007669"/>
    <property type="project" value="InterPro"/>
</dbReference>
<comment type="subcellular location">
    <subcellularLocation>
        <location evidence="2">Cell membrane</location>
        <topology evidence="2">Multi-pass membrane protein</topology>
    </subcellularLocation>
</comment>
<dbReference type="EMBL" id="CP021780">
    <property type="protein sequence ID" value="ASA20468.1"/>
    <property type="molecule type" value="Genomic_DNA"/>
</dbReference>
<dbReference type="SMART" id="SM00387">
    <property type="entry name" value="HATPase_c"/>
    <property type="match status" value="1"/>
</dbReference>
<reference evidence="15 16" key="1">
    <citation type="submission" date="2017-06" db="EMBL/GenBank/DDBJ databases">
        <title>Complete genome sequence of Paenibacillus donghaensis KCTC 13049T isolated from East Sea sediment, South Korea.</title>
        <authorList>
            <person name="Jung B.K."/>
            <person name="Hong S.-J."/>
            <person name="Shin J.-H."/>
        </authorList>
    </citation>
    <scope>NUCLEOTIDE SEQUENCE [LARGE SCALE GENOMIC DNA]</scope>
    <source>
        <strain evidence="15 16">KCTC 13049</strain>
    </source>
</reference>
<evidence type="ECO:0000259" key="13">
    <source>
        <dbReference type="PROSITE" id="PS50109"/>
    </source>
</evidence>
<keyword evidence="16" id="KW-1185">Reference proteome</keyword>
<dbReference type="GO" id="GO:0005886">
    <property type="term" value="C:plasma membrane"/>
    <property type="evidence" value="ECO:0007669"/>
    <property type="project" value="UniProtKB-SubCell"/>
</dbReference>
<dbReference type="PROSITE" id="PS50885">
    <property type="entry name" value="HAMP"/>
    <property type="match status" value="1"/>
</dbReference>
<keyword evidence="11 12" id="KW-0472">Membrane</keyword>
<dbReference type="Proteomes" id="UP000249890">
    <property type="component" value="Chromosome"/>
</dbReference>
<dbReference type="SUPFAM" id="SSF55874">
    <property type="entry name" value="ATPase domain of HSP90 chaperone/DNA topoisomerase II/histidine kinase"/>
    <property type="match status" value="1"/>
</dbReference>